<dbReference type="GO" id="GO:0003700">
    <property type="term" value="F:DNA-binding transcription factor activity"/>
    <property type="evidence" value="ECO:0007669"/>
    <property type="project" value="TreeGrafter"/>
</dbReference>
<name>A0A4R0PFR0_9HYPH</name>
<dbReference type="Gene3D" id="1.10.10.60">
    <property type="entry name" value="Homeodomain-like"/>
    <property type="match status" value="1"/>
</dbReference>
<dbReference type="Pfam" id="PF00440">
    <property type="entry name" value="TetR_N"/>
    <property type="match status" value="1"/>
</dbReference>
<keyword evidence="3" id="KW-0804">Transcription</keyword>
<keyword evidence="8" id="KW-1185">Reference proteome</keyword>
<evidence type="ECO:0000256" key="4">
    <source>
        <dbReference type="PROSITE-ProRule" id="PRU00335"/>
    </source>
</evidence>
<dbReference type="Proteomes" id="UP000291301">
    <property type="component" value="Unassembled WGS sequence"/>
</dbReference>
<dbReference type="SUPFAM" id="SSF46689">
    <property type="entry name" value="Homeodomain-like"/>
    <property type="match status" value="1"/>
</dbReference>
<dbReference type="PRINTS" id="PR00455">
    <property type="entry name" value="HTHTETR"/>
</dbReference>
<comment type="caution">
    <text evidence="7">The sequence shown here is derived from an EMBL/GenBank/DDBJ whole genome shotgun (WGS) entry which is preliminary data.</text>
</comment>
<evidence type="ECO:0000256" key="1">
    <source>
        <dbReference type="ARBA" id="ARBA00023015"/>
    </source>
</evidence>
<protein>
    <submittedName>
        <fullName evidence="7">TetR/AcrR family transcriptional regulator</fullName>
    </submittedName>
</protein>
<dbReference type="PANTHER" id="PTHR30055:SF234">
    <property type="entry name" value="HTH-TYPE TRANSCRIPTIONAL REGULATOR BETI"/>
    <property type="match status" value="1"/>
</dbReference>
<dbReference type="InterPro" id="IPR009057">
    <property type="entry name" value="Homeodomain-like_sf"/>
</dbReference>
<dbReference type="Gene3D" id="1.10.357.10">
    <property type="entry name" value="Tetracycline Repressor, domain 2"/>
    <property type="match status" value="1"/>
</dbReference>
<gene>
    <name evidence="7" type="ORF">E0D97_04505</name>
</gene>
<dbReference type="GO" id="GO:0000976">
    <property type="term" value="F:transcription cis-regulatory region binding"/>
    <property type="evidence" value="ECO:0007669"/>
    <property type="project" value="TreeGrafter"/>
</dbReference>
<sequence length="298" mass="33146">MRRLARGRLPPCGRFPSPRPSQAHAFPQRKTVLPQNSLSLPFPCCGTFETALLVDIILSSMFHWRLAVKPSGQDGHREEFAGEAVPQTEIATVIDHPPADILSVAARCFEERGYDATSIDEVARGVGATKGRVYHHFRSKADLFAAVFRSGMAMLSEAVEPILERDYAPVEKLRRLASAHTRTILSTKAFQRVVWEGVEMHLRGATTPGQREALDALARARNTYGEVFRPVMEAARRDGMLDYPNPSVALQLFLMTLNSPVIWYSPREDETEADRERLVAQTVDFAMAGLGERKAMAA</sequence>
<dbReference type="InterPro" id="IPR050109">
    <property type="entry name" value="HTH-type_TetR-like_transc_reg"/>
</dbReference>
<dbReference type="SUPFAM" id="SSF48498">
    <property type="entry name" value="Tetracyclin repressor-like, C-terminal domain"/>
    <property type="match status" value="1"/>
</dbReference>
<dbReference type="InterPro" id="IPR023772">
    <property type="entry name" value="DNA-bd_HTH_TetR-type_CS"/>
</dbReference>
<accession>A0A4R0PFR0</accession>
<keyword evidence="2 4" id="KW-0238">DNA-binding</keyword>
<dbReference type="InterPro" id="IPR036271">
    <property type="entry name" value="Tet_transcr_reg_TetR-rel_C_sf"/>
</dbReference>
<dbReference type="InterPro" id="IPR041490">
    <property type="entry name" value="KstR2_TetR_C"/>
</dbReference>
<feature type="region of interest" description="Disordered" evidence="5">
    <location>
        <begin position="1"/>
        <end position="24"/>
    </location>
</feature>
<evidence type="ECO:0000259" key="6">
    <source>
        <dbReference type="PROSITE" id="PS50977"/>
    </source>
</evidence>
<evidence type="ECO:0000313" key="8">
    <source>
        <dbReference type="Proteomes" id="UP000291301"/>
    </source>
</evidence>
<evidence type="ECO:0000256" key="5">
    <source>
        <dbReference type="SAM" id="MobiDB-lite"/>
    </source>
</evidence>
<dbReference type="PANTHER" id="PTHR30055">
    <property type="entry name" value="HTH-TYPE TRANSCRIPTIONAL REGULATOR RUTR"/>
    <property type="match status" value="1"/>
</dbReference>
<evidence type="ECO:0000313" key="7">
    <source>
        <dbReference type="EMBL" id="TCD16676.1"/>
    </source>
</evidence>
<keyword evidence="1" id="KW-0805">Transcription regulation</keyword>
<dbReference type="Pfam" id="PF17932">
    <property type="entry name" value="TetR_C_24"/>
    <property type="match status" value="1"/>
</dbReference>
<organism evidence="7 8">
    <name type="scientific">Oricola cellulosilytica</name>
    <dbReference type="NCBI Taxonomy" id="1429082"/>
    <lineage>
        <taxon>Bacteria</taxon>
        <taxon>Pseudomonadati</taxon>
        <taxon>Pseudomonadota</taxon>
        <taxon>Alphaproteobacteria</taxon>
        <taxon>Hyphomicrobiales</taxon>
        <taxon>Ahrensiaceae</taxon>
        <taxon>Oricola</taxon>
    </lineage>
</organism>
<dbReference type="AlphaFoldDB" id="A0A4R0PFR0"/>
<proteinExistence type="predicted"/>
<reference evidence="7 8" key="1">
    <citation type="journal article" date="2015" name="Antonie Van Leeuwenhoek">
        <title>Oricola cellulosilytica gen. nov., sp. nov., a cellulose-degrading bacterium of the family Phyllobacteriaceae isolated from surface seashore water, and emended descriptions of Mesorhizobium loti and Phyllobacterium myrsinacearum.</title>
        <authorList>
            <person name="Hameed A."/>
            <person name="Shahina M."/>
            <person name="Lai W.A."/>
            <person name="Lin S.Y."/>
            <person name="Young L.S."/>
            <person name="Liu Y.C."/>
            <person name="Hsu Y.H."/>
            <person name="Young C.C."/>
        </authorList>
    </citation>
    <scope>NUCLEOTIDE SEQUENCE [LARGE SCALE GENOMIC DNA]</scope>
    <source>
        <strain evidence="7 8">KCTC 52183</strain>
    </source>
</reference>
<evidence type="ECO:0000256" key="3">
    <source>
        <dbReference type="ARBA" id="ARBA00023163"/>
    </source>
</evidence>
<evidence type="ECO:0000256" key="2">
    <source>
        <dbReference type="ARBA" id="ARBA00023125"/>
    </source>
</evidence>
<dbReference type="EMBL" id="SJST01000001">
    <property type="protein sequence ID" value="TCD16676.1"/>
    <property type="molecule type" value="Genomic_DNA"/>
</dbReference>
<feature type="domain" description="HTH tetR-type" evidence="6">
    <location>
        <begin position="95"/>
        <end position="155"/>
    </location>
</feature>
<dbReference type="PROSITE" id="PS01081">
    <property type="entry name" value="HTH_TETR_1"/>
    <property type="match status" value="1"/>
</dbReference>
<dbReference type="InterPro" id="IPR001647">
    <property type="entry name" value="HTH_TetR"/>
</dbReference>
<feature type="DNA-binding region" description="H-T-H motif" evidence="4">
    <location>
        <begin position="118"/>
        <end position="137"/>
    </location>
</feature>
<dbReference type="PROSITE" id="PS50977">
    <property type="entry name" value="HTH_TETR_2"/>
    <property type="match status" value="1"/>
</dbReference>